<evidence type="ECO:0000313" key="3">
    <source>
        <dbReference type="Proteomes" id="UP000010164"/>
    </source>
</evidence>
<keyword evidence="1" id="KW-0472">Membrane</keyword>
<gene>
    <name evidence="2" type="ORF">A11A3_09100</name>
</gene>
<feature type="transmembrane region" description="Helical" evidence="1">
    <location>
        <begin position="31"/>
        <end position="53"/>
    </location>
</feature>
<sequence>MDTLTQMTQLLFARLFSQISTRASRQKGASALEYIVLAAVIVAALILVGTFLAGNSGFSGFFSDLFGKASSALNP</sequence>
<evidence type="ECO:0000256" key="1">
    <source>
        <dbReference type="SAM" id="Phobius"/>
    </source>
</evidence>
<keyword evidence="1" id="KW-1133">Transmembrane helix</keyword>
<dbReference type="AlphaFoldDB" id="L0WEW3"/>
<keyword evidence="1" id="KW-0812">Transmembrane</keyword>
<dbReference type="Proteomes" id="UP000010164">
    <property type="component" value="Unassembled WGS sequence"/>
</dbReference>
<reference evidence="2 3" key="1">
    <citation type="journal article" date="2012" name="J. Bacteriol.">
        <title>Genome Sequence of the Alkane-Degrading Bacterium Alcanivorax hongdengensis Type Strain A-11-3.</title>
        <authorList>
            <person name="Lai Q."/>
            <person name="Shao Z."/>
        </authorList>
    </citation>
    <scope>NUCLEOTIDE SEQUENCE [LARGE SCALE GENOMIC DNA]</scope>
    <source>
        <strain evidence="2 3">A-11-3</strain>
    </source>
</reference>
<dbReference type="PATRIC" id="fig|1177179.3.peg.1818"/>
<accession>L0WEW3</accession>
<name>L0WEW3_9GAMM</name>
<keyword evidence="3" id="KW-1185">Reference proteome</keyword>
<protein>
    <submittedName>
        <fullName evidence="2">Flp/Fap pilin component</fullName>
    </submittedName>
</protein>
<dbReference type="RefSeq" id="WP_008928998.1">
    <property type="nucleotide sequence ID" value="NZ_AMRJ01000012.1"/>
</dbReference>
<comment type="caution">
    <text evidence="2">The sequence shown here is derived from an EMBL/GenBank/DDBJ whole genome shotgun (WGS) entry which is preliminary data.</text>
</comment>
<organism evidence="2 3">
    <name type="scientific">Alcanivorax hongdengensis A-11-3</name>
    <dbReference type="NCBI Taxonomy" id="1177179"/>
    <lineage>
        <taxon>Bacteria</taxon>
        <taxon>Pseudomonadati</taxon>
        <taxon>Pseudomonadota</taxon>
        <taxon>Gammaproteobacteria</taxon>
        <taxon>Oceanospirillales</taxon>
        <taxon>Alcanivoracaceae</taxon>
        <taxon>Alcanivorax</taxon>
    </lineage>
</organism>
<proteinExistence type="predicted"/>
<dbReference type="EMBL" id="AMRJ01000012">
    <property type="protein sequence ID" value="EKF74345.1"/>
    <property type="molecule type" value="Genomic_DNA"/>
</dbReference>
<evidence type="ECO:0000313" key="2">
    <source>
        <dbReference type="EMBL" id="EKF74345.1"/>
    </source>
</evidence>
<dbReference type="STRING" id="1177179.A11A3_09100"/>